<accession>A0A8T4KQG8</accession>
<dbReference type="Pfam" id="PF00215">
    <property type="entry name" value="OMPdecase"/>
    <property type="match status" value="1"/>
</dbReference>
<dbReference type="EMBL" id="JAGVWD010000018">
    <property type="protein sequence ID" value="MBS3057263.1"/>
    <property type="molecule type" value="Genomic_DNA"/>
</dbReference>
<dbReference type="InterPro" id="IPR011060">
    <property type="entry name" value="RibuloseP-bd_barrel"/>
</dbReference>
<dbReference type="SMART" id="SM00934">
    <property type="entry name" value="OMPdecase"/>
    <property type="match status" value="1"/>
</dbReference>
<comment type="caution">
    <text evidence="3">The sequence shown here is derived from an EMBL/GenBank/DDBJ whole genome shotgun (WGS) entry which is preliminary data.</text>
</comment>
<reference evidence="3" key="2">
    <citation type="submission" date="2021-05" db="EMBL/GenBank/DDBJ databases">
        <title>Protein family content uncovers lineage relationships and bacterial pathway maintenance mechanisms in DPANN archaea.</title>
        <authorList>
            <person name="Castelle C.J."/>
            <person name="Meheust R."/>
            <person name="Jaffe A.L."/>
            <person name="Seitz K."/>
            <person name="Gong X."/>
            <person name="Baker B.J."/>
            <person name="Banfield J.F."/>
        </authorList>
    </citation>
    <scope>NUCLEOTIDE SEQUENCE</scope>
    <source>
        <strain evidence="3">RIFCSPHIGHO2_01_FULL_AR10_44_11</strain>
    </source>
</reference>
<evidence type="ECO:0000259" key="2">
    <source>
        <dbReference type="SMART" id="SM00934"/>
    </source>
</evidence>
<evidence type="ECO:0000313" key="3">
    <source>
        <dbReference type="EMBL" id="MBS3057263.1"/>
    </source>
</evidence>
<sequence>MERIIKRERSIIPACDVNSPEMLEKLVEETCGVEGIGAYKVGLELAIPFGLKKVVEAVRKYTELPIIYDHQKAATDIPELGEKFVNACKSCGADAIIFFPQAGPATERAWIESAKKAGIGIIVGGEMTHANYLAKDSGFIADDAPKRIYEIAADLGVRDFVVPGNKPEKILEYKKLLEAKGIEPILYSPGLVAQGGKITESAKAAGKNWHAIVGRALYGAGDINAAAKEMTAALMR</sequence>
<dbReference type="SUPFAM" id="SSF51366">
    <property type="entry name" value="Ribulose-phoshate binding barrel"/>
    <property type="match status" value="1"/>
</dbReference>
<dbReference type="InterPro" id="IPR001754">
    <property type="entry name" value="OMPdeCOase_dom"/>
</dbReference>
<feature type="domain" description="Orotidine 5'-phosphate decarboxylase" evidence="2">
    <location>
        <begin position="10"/>
        <end position="230"/>
    </location>
</feature>
<reference evidence="3" key="1">
    <citation type="submission" date="2021-03" db="EMBL/GenBank/DDBJ databases">
        <authorList>
            <person name="Jaffe A."/>
        </authorList>
    </citation>
    <scope>NUCLEOTIDE SEQUENCE</scope>
    <source>
        <strain evidence="3">RIFCSPHIGHO2_01_FULL_AR10_44_11</strain>
    </source>
</reference>
<keyword evidence="1 3" id="KW-0456">Lyase</keyword>
<dbReference type="Gene3D" id="3.20.20.70">
    <property type="entry name" value="Aldolase class I"/>
    <property type="match status" value="1"/>
</dbReference>
<evidence type="ECO:0000313" key="4">
    <source>
        <dbReference type="Proteomes" id="UP000677687"/>
    </source>
</evidence>
<dbReference type="AlphaFoldDB" id="A0A8T4KQG8"/>
<dbReference type="GO" id="GO:0006207">
    <property type="term" value="P:'de novo' pyrimidine nucleobase biosynthetic process"/>
    <property type="evidence" value="ECO:0007669"/>
    <property type="project" value="InterPro"/>
</dbReference>
<gene>
    <name evidence="3" type="ORF">J4415_01390</name>
</gene>
<protein>
    <submittedName>
        <fullName evidence="3">Orotidine 5'-phosphate decarboxylase</fullName>
        <ecNumber evidence="3">4.1.1.23</ecNumber>
    </submittedName>
</protein>
<evidence type="ECO:0000256" key="1">
    <source>
        <dbReference type="ARBA" id="ARBA00023239"/>
    </source>
</evidence>
<dbReference type="EC" id="4.1.1.23" evidence="3"/>
<name>A0A8T4KQG8_9ARCH</name>
<organism evidence="3 4">
    <name type="scientific">Candidatus Iainarchaeum sp</name>
    <dbReference type="NCBI Taxonomy" id="3101447"/>
    <lineage>
        <taxon>Archaea</taxon>
        <taxon>Candidatus Iainarchaeota</taxon>
        <taxon>Candidatus Iainarchaeia</taxon>
        <taxon>Candidatus Iainarchaeales</taxon>
        <taxon>Candidatus Iainarchaeaceae</taxon>
        <taxon>Candidatus Iainarchaeum</taxon>
    </lineage>
</organism>
<dbReference type="Proteomes" id="UP000677687">
    <property type="component" value="Unassembled WGS sequence"/>
</dbReference>
<dbReference type="GO" id="GO:0004590">
    <property type="term" value="F:orotidine-5'-phosphate decarboxylase activity"/>
    <property type="evidence" value="ECO:0007669"/>
    <property type="project" value="UniProtKB-EC"/>
</dbReference>
<dbReference type="InterPro" id="IPR013785">
    <property type="entry name" value="Aldolase_TIM"/>
</dbReference>
<proteinExistence type="predicted"/>